<proteinExistence type="inferred from homology"/>
<dbReference type="GO" id="GO:0004198">
    <property type="term" value="F:calcium-dependent cysteine-type endopeptidase activity"/>
    <property type="evidence" value="ECO:0007669"/>
    <property type="project" value="InterPro"/>
</dbReference>
<reference evidence="11 12" key="1">
    <citation type="journal article" date="2017" name="Genome Biol.">
        <title>New reference genome sequences of hot pepper reveal the massive evolution of plant disease-resistance genes by retroduplication.</title>
        <authorList>
            <person name="Kim S."/>
            <person name="Park J."/>
            <person name="Yeom S.I."/>
            <person name="Kim Y.M."/>
            <person name="Seo E."/>
            <person name="Kim K.T."/>
            <person name="Kim M.S."/>
            <person name="Lee J.M."/>
            <person name="Cheong K."/>
            <person name="Shin H.S."/>
            <person name="Kim S.B."/>
            <person name="Han K."/>
            <person name="Lee J."/>
            <person name="Park M."/>
            <person name="Lee H.A."/>
            <person name="Lee H.Y."/>
            <person name="Lee Y."/>
            <person name="Oh S."/>
            <person name="Lee J.H."/>
            <person name="Choi E."/>
            <person name="Choi E."/>
            <person name="Lee S.E."/>
            <person name="Jeon J."/>
            <person name="Kim H."/>
            <person name="Choi G."/>
            <person name="Song H."/>
            <person name="Lee J."/>
            <person name="Lee S.C."/>
            <person name="Kwon J.K."/>
            <person name="Lee H.Y."/>
            <person name="Koo N."/>
            <person name="Hong Y."/>
            <person name="Kim R.W."/>
            <person name="Kang W.H."/>
            <person name="Huh J.H."/>
            <person name="Kang B.C."/>
            <person name="Yang T.J."/>
            <person name="Lee Y.H."/>
            <person name="Bennetzen J.L."/>
            <person name="Choi D."/>
        </authorList>
    </citation>
    <scope>NUCLEOTIDE SEQUENCE [LARGE SCALE GENOMIC DNA]</scope>
    <source>
        <strain evidence="12">cv. PBC81</strain>
    </source>
</reference>
<evidence type="ECO:0000256" key="7">
    <source>
        <dbReference type="PROSITE-ProRule" id="PRU00239"/>
    </source>
</evidence>
<dbReference type="Pfam" id="PF00648">
    <property type="entry name" value="Peptidase_C2"/>
    <property type="match status" value="1"/>
</dbReference>
<gene>
    <name evidence="11" type="ORF">CQW23_09216</name>
</gene>
<dbReference type="Proteomes" id="UP000224567">
    <property type="component" value="Unassembled WGS sequence"/>
</dbReference>
<keyword evidence="3" id="KW-0677">Repeat</keyword>
<dbReference type="InterPro" id="IPR022683">
    <property type="entry name" value="Calpain_III"/>
</dbReference>
<comment type="caution">
    <text evidence="11">The sequence shown here is derived from an EMBL/GenBank/DDBJ whole genome shotgun (WGS) entry which is preliminary data.</text>
</comment>
<keyword evidence="9" id="KW-0812">Transmembrane</keyword>
<keyword evidence="4" id="KW-0378">Hydrolase</keyword>
<dbReference type="OrthoDB" id="1740797at2759"/>
<dbReference type="InterPro" id="IPR001300">
    <property type="entry name" value="Peptidase_C2_calpain_cat"/>
</dbReference>
<evidence type="ECO:0000256" key="6">
    <source>
        <dbReference type="PIRSR" id="PIRSR622684-1"/>
    </source>
</evidence>
<feature type="transmembrane region" description="Helical" evidence="9">
    <location>
        <begin position="100"/>
        <end position="123"/>
    </location>
</feature>
<protein>
    <submittedName>
        <fullName evidence="11">Calpain-type cysteine protease DEK1</fullName>
    </submittedName>
</protein>
<dbReference type="PANTHER" id="PTHR10183:SF379">
    <property type="entry name" value="CALPAIN-5"/>
    <property type="match status" value="1"/>
</dbReference>
<dbReference type="SMART" id="SM00230">
    <property type="entry name" value="CysPc"/>
    <property type="match status" value="1"/>
</dbReference>
<dbReference type="InterPro" id="IPR022684">
    <property type="entry name" value="Calpain_cysteine_protease"/>
</dbReference>
<dbReference type="Pfam" id="PF01067">
    <property type="entry name" value="Calpain_III"/>
    <property type="match status" value="1"/>
</dbReference>
<dbReference type="InterPro" id="IPR036213">
    <property type="entry name" value="Calpain_III_sf"/>
</dbReference>
<name>A0A2G2WWC2_CAPBA</name>
<dbReference type="SUPFAM" id="SSF49758">
    <property type="entry name" value="Calpain large subunit, middle domain (domain III)"/>
    <property type="match status" value="1"/>
</dbReference>
<dbReference type="Gene3D" id="2.60.120.380">
    <property type="match status" value="1"/>
</dbReference>
<dbReference type="AlphaFoldDB" id="A0A2G2WWC2"/>
<evidence type="ECO:0000313" key="12">
    <source>
        <dbReference type="Proteomes" id="UP000224567"/>
    </source>
</evidence>
<dbReference type="Gene3D" id="3.90.70.10">
    <property type="entry name" value="Cysteine proteinases"/>
    <property type="match status" value="1"/>
</dbReference>
<dbReference type="EMBL" id="MLFT02000004">
    <property type="protein sequence ID" value="PHT49469.1"/>
    <property type="molecule type" value="Genomic_DNA"/>
</dbReference>
<evidence type="ECO:0000256" key="9">
    <source>
        <dbReference type="SAM" id="Phobius"/>
    </source>
</evidence>
<dbReference type="GO" id="GO:0006508">
    <property type="term" value="P:proteolysis"/>
    <property type="evidence" value="ECO:0007669"/>
    <property type="project" value="UniProtKB-KW"/>
</dbReference>
<dbReference type="InterPro" id="IPR005162">
    <property type="entry name" value="Retrotrans_gag_dom"/>
</dbReference>
<comment type="caution">
    <text evidence="7">Lacks conserved residue(s) required for the propagation of feature annotation.</text>
</comment>
<dbReference type="STRING" id="33114.A0A2G2WWC2"/>
<dbReference type="InterPro" id="IPR038765">
    <property type="entry name" value="Papain-like_cys_pep_sf"/>
</dbReference>
<keyword evidence="12" id="KW-1185">Reference proteome</keyword>
<dbReference type="FunFam" id="2.60.120.380:FF:000005">
    <property type="entry name" value="calpain-type cysteine protease DEK1"/>
    <property type="match status" value="1"/>
</dbReference>
<feature type="transmembrane region" description="Helical" evidence="9">
    <location>
        <begin position="253"/>
        <end position="273"/>
    </location>
</feature>
<dbReference type="SMART" id="SM00720">
    <property type="entry name" value="calpain_III"/>
    <property type="match status" value="1"/>
</dbReference>
<evidence type="ECO:0000256" key="5">
    <source>
        <dbReference type="ARBA" id="ARBA00022807"/>
    </source>
</evidence>
<evidence type="ECO:0000256" key="3">
    <source>
        <dbReference type="ARBA" id="ARBA00022737"/>
    </source>
</evidence>
<keyword evidence="9" id="KW-0472">Membrane</keyword>
<comment type="similarity">
    <text evidence="1">Belongs to the peptidase C2 family.</text>
</comment>
<feature type="active site" evidence="6">
    <location>
        <position position="271"/>
    </location>
</feature>
<dbReference type="PROSITE" id="PS50203">
    <property type="entry name" value="CALPAIN_CAT"/>
    <property type="match status" value="1"/>
</dbReference>
<feature type="transmembrane region" description="Helical" evidence="9">
    <location>
        <begin position="51"/>
        <end position="71"/>
    </location>
</feature>
<evidence type="ECO:0000256" key="8">
    <source>
        <dbReference type="SAM" id="MobiDB-lite"/>
    </source>
</evidence>
<organism evidence="11 12">
    <name type="scientific">Capsicum baccatum</name>
    <name type="common">Peruvian pepper</name>
    <dbReference type="NCBI Taxonomy" id="33114"/>
    <lineage>
        <taxon>Eukaryota</taxon>
        <taxon>Viridiplantae</taxon>
        <taxon>Streptophyta</taxon>
        <taxon>Embryophyta</taxon>
        <taxon>Tracheophyta</taxon>
        <taxon>Spermatophyta</taxon>
        <taxon>Magnoliopsida</taxon>
        <taxon>eudicotyledons</taxon>
        <taxon>Gunneridae</taxon>
        <taxon>Pentapetalae</taxon>
        <taxon>asterids</taxon>
        <taxon>lamiids</taxon>
        <taxon>Solanales</taxon>
        <taxon>Solanaceae</taxon>
        <taxon>Solanoideae</taxon>
        <taxon>Capsiceae</taxon>
        <taxon>Capsicum</taxon>
    </lineage>
</organism>
<dbReference type="SUPFAM" id="SSF54001">
    <property type="entry name" value="Cysteine proteinases"/>
    <property type="match status" value="1"/>
</dbReference>
<dbReference type="Pfam" id="PF03732">
    <property type="entry name" value="Retrotrans_gag"/>
    <property type="match status" value="1"/>
</dbReference>
<accession>A0A2G2WWC2</accession>
<sequence length="772" mass="86722">MNKREEKQGLKPDDNAQLVLMGDTKSRRDGDYFAKLFDLNKEYNIFRSTGVVLFISISLFARSILALEAIVSAKPLDDLDYKGWTGGWNSVTSPYASPVFLGWAMASAIALVVTGVLPIISWFETYQFSLSSDICIGIFAAVIVAFCGVSYFEIVGSRTYQIPTKADFLASLLPLICIPTVLSLGAGLFKWKDDNWKLSRGVYMFIIIGLLLLLGAISAIIVTIKPWAIGAAFLLVLLLLVLAIDKAFVGASVGYFSFLFLVAGRALTIWNPWANEVEWSGPWSDPSPEWTDRMKHKLKHVPQTNDGIYWMSWQDFQINFRSIYVCRVYPLEMRYSIHGQWRGYTAEGYQDYDTWHQNPQYRLRASGPDASLPIHGVSFSRTTDGFRNYQSSYDSMMFYIGTRILKTRGRGVAYNIYLHESVGGIDYVNSREISCEMVLDPDPKGYTIVPTTIHPGEKAYYDETDFRKHDINTNVRLLMPLISYWLTVRIVYVCPCFQEVTLEEHQNSICCVAENVGTTAKPNGIMHEPVRADRPNAFSFIQCMPHTRSSGQPLLPINPEPQRIGRIDAQTEIERMAAQQEQARLSALTAAQVHQQNIDNPVRATNPDDEDLHDDELLNPRHTAEIATPANRRDHQARFSPECRTMQPAFDDDDDDDLDGAGDTGAIIPPPLAPGAKFNITSTMIQLLQLKGLFGGLAGDDPNMHLINFISTCKSFDNPGVGQNAIRLRLFPLSLSGEATLWLNGLTPDSITNWRQLRDAFLERFFPPSKRA</sequence>
<feature type="transmembrane region" description="Helical" evidence="9">
    <location>
        <begin position="201"/>
        <end position="221"/>
    </location>
</feature>
<evidence type="ECO:0000256" key="2">
    <source>
        <dbReference type="ARBA" id="ARBA00022670"/>
    </source>
</evidence>
<feature type="domain" description="Calpain catalytic" evidence="10">
    <location>
        <begin position="265"/>
        <end position="329"/>
    </location>
</feature>
<reference evidence="12" key="2">
    <citation type="journal article" date="2017" name="J. Anim. Genet.">
        <title>Multiple reference genome sequences of hot pepper reveal the massive evolution of plant disease resistance genes by retroduplication.</title>
        <authorList>
            <person name="Kim S."/>
            <person name="Park J."/>
            <person name="Yeom S.-I."/>
            <person name="Kim Y.-M."/>
            <person name="Seo E."/>
            <person name="Kim K.-T."/>
            <person name="Kim M.-S."/>
            <person name="Lee J.M."/>
            <person name="Cheong K."/>
            <person name="Shin H.-S."/>
            <person name="Kim S.-B."/>
            <person name="Han K."/>
            <person name="Lee J."/>
            <person name="Park M."/>
            <person name="Lee H.-A."/>
            <person name="Lee H.-Y."/>
            <person name="Lee Y."/>
            <person name="Oh S."/>
            <person name="Lee J.H."/>
            <person name="Choi E."/>
            <person name="Choi E."/>
            <person name="Lee S.E."/>
            <person name="Jeon J."/>
            <person name="Kim H."/>
            <person name="Choi G."/>
            <person name="Song H."/>
            <person name="Lee J."/>
            <person name="Lee S.-C."/>
            <person name="Kwon J.-K."/>
            <person name="Lee H.-Y."/>
            <person name="Koo N."/>
            <person name="Hong Y."/>
            <person name="Kim R.W."/>
            <person name="Kang W.-H."/>
            <person name="Huh J.H."/>
            <person name="Kang B.-C."/>
            <person name="Yang T.-J."/>
            <person name="Lee Y.-H."/>
            <person name="Bennetzen J.L."/>
            <person name="Choi D."/>
        </authorList>
    </citation>
    <scope>NUCLEOTIDE SEQUENCE [LARGE SCALE GENOMIC DNA]</scope>
    <source>
        <strain evidence="12">cv. PBC81</strain>
    </source>
</reference>
<dbReference type="InterPro" id="IPR022682">
    <property type="entry name" value="Calpain_domain_III"/>
</dbReference>
<evidence type="ECO:0000256" key="4">
    <source>
        <dbReference type="ARBA" id="ARBA00022801"/>
    </source>
</evidence>
<keyword evidence="9" id="KW-1133">Transmembrane helix</keyword>
<dbReference type="PANTHER" id="PTHR10183">
    <property type="entry name" value="CALPAIN"/>
    <property type="match status" value="1"/>
</dbReference>
<keyword evidence="2 11" id="KW-0645">Protease</keyword>
<evidence type="ECO:0000313" key="11">
    <source>
        <dbReference type="EMBL" id="PHT49469.1"/>
    </source>
</evidence>
<feature type="transmembrane region" description="Helical" evidence="9">
    <location>
        <begin position="168"/>
        <end position="189"/>
    </location>
</feature>
<keyword evidence="5" id="KW-0788">Thiol protease</keyword>
<evidence type="ECO:0000259" key="10">
    <source>
        <dbReference type="PROSITE" id="PS50203"/>
    </source>
</evidence>
<feature type="transmembrane region" description="Helical" evidence="9">
    <location>
        <begin position="227"/>
        <end position="244"/>
    </location>
</feature>
<feature type="transmembrane region" description="Helical" evidence="9">
    <location>
        <begin position="135"/>
        <end position="156"/>
    </location>
</feature>
<feature type="region of interest" description="Disordered" evidence="8">
    <location>
        <begin position="652"/>
        <end position="672"/>
    </location>
</feature>
<evidence type="ECO:0000256" key="1">
    <source>
        <dbReference type="ARBA" id="ARBA00007623"/>
    </source>
</evidence>